<comment type="caution">
    <text evidence="3">The sequence shown here is derived from an EMBL/GenBank/DDBJ whole genome shotgun (WGS) entry which is preliminary data.</text>
</comment>
<evidence type="ECO:0000313" key="4">
    <source>
        <dbReference type="EMBL" id="NHK26939.1"/>
    </source>
</evidence>
<dbReference type="Gene3D" id="3.40.50.2000">
    <property type="entry name" value="Glycogen Phosphorylase B"/>
    <property type="match status" value="2"/>
</dbReference>
<dbReference type="Gene3D" id="3.20.20.370">
    <property type="entry name" value="Glycoside hydrolase/deacetylase"/>
    <property type="match status" value="1"/>
</dbReference>
<evidence type="ECO:0000313" key="3">
    <source>
        <dbReference type="EMBL" id="GGH93872.1"/>
    </source>
</evidence>
<organism evidence="3 5">
    <name type="scientific">Aquisalinus luteolus</name>
    <dbReference type="NCBI Taxonomy" id="1566827"/>
    <lineage>
        <taxon>Bacteria</taxon>
        <taxon>Pseudomonadati</taxon>
        <taxon>Pseudomonadota</taxon>
        <taxon>Alphaproteobacteria</taxon>
        <taxon>Parvularculales</taxon>
        <taxon>Parvularculaceae</taxon>
        <taxon>Aquisalinus</taxon>
    </lineage>
</organism>
<feature type="domain" description="Glycosyl transferase family 1" evidence="1">
    <location>
        <begin position="208"/>
        <end position="369"/>
    </location>
</feature>
<dbReference type="AlphaFoldDB" id="A0A8J3A0P6"/>
<dbReference type="RefSeq" id="WP_155137351.1">
    <property type="nucleotide sequence ID" value="NZ_BMGZ01000001.1"/>
</dbReference>
<dbReference type="Proteomes" id="UP000621856">
    <property type="component" value="Unassembled WGS sequence"/>
</dbReference>
<proteinExistence type="predicted"/>
<dbReference type="GO" id="GO:0016757">
    <property type="term" value="F:glycosyltransferase activity"/>
    <property type="evidence" value="ECO:0007669"/>
    <property type="project" value="InterPro"/>
</dbReference>
<dbReference type="PANTHER" id="PTHR45947:SF3">
    <property type="entry name" value="SULFOQUINOVOSYL TRANSFERASE SQD2"/>
    <property type="match status" value="1"/>
</dbReference>
<dbReference type="PANTHER" id="PTHR45947">
    <property type="entry name" value="SULFOQUINOVOSYL TRANSFERASE SQD2"/>
    <property type="match status" value="1"/>
</dbReference>
<gene>
    <name evidence="4" type="ORF">FF098_003325</name>
    <name evidence="3" type="ORF">GCM10011355_06730</name>
</gene>
<accession>A0A8J3A0P6</accession>
<name>A0A8J3A0P6_9PROT</name>
<evidence type="ECO:0000313" key="5">
    <source>
        <dbReference type="Proteomes" id="UP000621856"/>
    </source>
</evidence>
<evidence type="ECO:0000259" key="2">
    <source>
        <dbReference type="Pfam" id="PF13439"/>
    </source>
</evidence>
<evidence type="ECO:0000313" key="6">
    <source>
        <dbReference type="Proteomes" id="UP000818603"/>
    </source>
</evidence>
<dbReference type="EMBL" id="BMGZ01000001">
    <property type="protein sequence ID" value="GGH93872.1"/>
    <property type="molecule type" value="Genomic_DNA"/>
</dbReference>
<reference evidence="3" key="3">
    <citation type="submission" date="2020-09" db="EMBL/GenBank/DDBJ databases">
        <authorList>
            <person name="Sun Q."/>
            <person name="Zhou Y."/>
        </authorList>
    </citation>
    <scope>NUCLEOTIDE SEQUENCE</scope>
    <source>
        <strain evidence="3">CGMCC 1.14984</strain>
    </source>
</reference>
<dbReference type="CDD" id="cd03798">
    <property type="entry name" value="GT4_WlbH-like"/>
    <property type="match status" value="1"/>
</dbReference>
<keyword evidence="6" id="KW-1185">Reference proteome</keyword>
<sequence>MRILTLTTLYPNAAMPTHGVFVENRLRALLKEGGVEAKVIAPVPWFPFRQPVFGKYAAFAAAPQAETRHGIEVVHPRYPLPPKIGMTWAASALTRCFEREARRLIAQGWDFDLIDAHYYYPDGVAAVEVARRLGKPVTVTARGTDINLIPSYPRQKRMILDAAAKADASITVCRALKDEMATLGAEDGKIHVLRNGVDLDLFHETEREETRKRLGLSGTVLLSVGHLIERKGHGLVIEALKDLPGATLVIAGSGPDRSMLEAQADKSGLTERVIFTGGLPHEELPALYSAADVLVLASSREGWPNVLLEAMACGTPCVATPVWGSGEVVAAPEAGRLTENRSAESIVTAVKDLLDNPPARIRTRAYAEQFSWKETSLGLKSLFDSMTGTQPTASHTAKPDWQYDRPYIHGTAPAMVVTVDTEEIFDWSANDFASHSIADPLGIARFQMLCESHSIKPIYFITWPLMQDEATARYFRELQDSGRASLGLHLHQWVTPPHTTENTPRTSYQANLPADLHREKLGTLIETFHQVFGINPIAHRAGRYGVSPAVQADLLAQGVWLDSSPSAGFDQGGDGGPDFTGHSAKAWWRKPDENGTAMLCLPVSGGRVLRGTQLILPGTKGAPDGNGPLPTLLKHMTAPVRLSPEGYEIDDLKSLTHALIREKVSIMTFSLHSTSLTEGATPYSETAEMVDALLARSDAYFTWFKNEKGGTFATLDDFIALGKADAA</sequence>
<dbReference type="EMBL" id="VCJR02000001">
    <property type="protein sequence ID" value="NHK26939.1"/>
    <property type="molecule type" value="Genomic_DNA"/>
</dbReference>
<feature type="domain" description="Glycosyltransferase subfamily 4-like N-terminal" evidence="2">
    <location>
        <begin position="29"/>
        <end position="200"/>
    </location>
</feature>
<dbReference type="InterPro" id="IPR001296">
    <property type="entry name" value="Glyco_trans_1"/>
</dbReference>
<reference evidence="3" key="1">
    <citation type="journal article" date="2014" name="Int. J. Syst. Evol. Microbiol.">
        <title>Complete genome sequence of Corynebacterium casei LMG S-19264T (=DSM 44701T), isolated from a smear-ripened cheese.</title>
        <authorList>
            <consortium name="US DOE Joint Genome Institute (JGI-PGF)"/>
            <person name="Walter F."/>
            <person name="Albersmeier A."/>
            <person name="Kalinowski J."/>
            <person name="Ruckert C."/>
        </authorList>
    </citation>
    <scope>NUCLEOTIDE SEQUENCE</scope>
    <source>
        <strain evidence="3">CGMCC 1.14984</strain>
    </source>
</reference>
<reference evidence="4 6" key="2">
    <citation type="submission" date="2020-02" db="EMBL/GenBank/DDBJ databases">
        <title>Genome sequence of Parvularcula flava strain NH6-79.</title>
        <authorList>
            <person name="Abdul Karim M.H."/>
            <person name="Lam M.Q."/>
            <person name="Chen S.J."/>
            <person name="Yahya A."/>
            <person name="Shahir S."/>
            <person name="Shamsir M.S."/>
            <person name="Chong C.S."/>
        </authorList>
    </citation>
    <scope>NUCLEOTIDE SEQUENCE [LARGE SCALE GENOMIC DNA]</scope>
    <source>
        <strain evidence="4 6">NH6-79</strain>
    </source>
</reference>
<dbReference type="SUPFAM" id="SSF53756">
    <property type="entry name" value="UDP-Glycosyltransferase/glycogen phosphorylase"/>
    <property type="match status" value="1"/>
</dbReference>
<evidence type="ECO:0000259" key="1">
    <source>
        <dbReference type="Pfam" id="PF00534"/>
    </source>
</evidence>
<dbReference type="Proteomes" id="UP000818603">
    <property type="component" value="Unassembled WGS sequence"/>
</dbReference>
<dbReference type="Pfam" id="PF00534">
    <property type="entry name" value="Glycos_transf_1"/>
    <property type="match status" value="1"/>
</dbReference>
<protein>
    <submittedName>
        <fullName evidence="4">Glycosyltransferase</fullName>
    </submittedName>
</protein>
<dbReference type="InterPro" id="IPR050194">
    <property type="entry name" value="Glycosyltransferase_grp1"/>
</dbReference>
<dbReference type="InterPro" id="IPR028098">
    <property type="entry name" value="Glyco_trans_4-like_N"/>
</dbReference>
<dbReference type="Pfam" id="PF13439">
    <property type="entry name" value="Glyco_transf_4"/>
    <property type="match status" value="1"/>
</dbReference>